<comment type="caution">
    <text evidence="2">The sequence shown here is derived from an EMBL/GenBank/DDBJ whole genome shotgun (WGS) entry which is preliminary data.</text>
</comment>
<reference evidence="2" key="1">
    <citation type="journal article" date="2018" name="Genome Biol.">
        <title>SKESA: strategic k-mer extension for scrupulous assemblies.</title>
        <authorList>
            <person name="Souvorov A."/>
            <person name="Agarwala R."/>
            <person name="Lipman D.J."/>
        </authorList>
    </citation>
    <scope>NUCLEOTIDE SEQUENCE</scope>
    <source>
        <strain evidence="2">MA.CK_97/00006015</strain>
    </source>
</reference>
<feature type="chain" id="PRO_5027946688" description="Fels-1 Propage domain-containing protein" evidence="1">
    <location>
        <begin position="18"/>
        <end position="119"/>
    </location>
</feature>
<dbReference type="AlphaFoldDB" id="A0A761PI41"/>
<evidence type="ECO:0008006" key="3">
    <source>
        <dbReference type="Google" id="ProtNLM"/>
    </source>
</evidence>
<organism evidence="2">
    <name type="scientific">Salmonella enterica</name>
    <name type="common">Salmonella choleraesuis</name>
    <dbReference type="NCBI Taxonomy" id="28901"/>
    <lineage>
        <taxon>Bacteria</taxon>
        <taxon>Pseudomonadati</taxon>
        <taxon>Pseudomonadota</taxon>
        <taxon>Gammaproteobacteria</taxon>
        <taxon>Enterobacterales</taxon>
        <taxon>Enterobacteriaceae</taxon>
        <taxon>Salmonella</taxon>
    </lineage>
</organism>
<evidence type="ECO:0000313" key="2">
    <source>
        <dbReference type="EMBL" id="HAG3254717.1"/>
    </source>
</evidence>
<sequence>MKVVIMILFLVSGLFMASVDAKQPKSTAPYSPEKGVLCDQYICADSKGISSVLTKRYVGAVEAKKLELIGDFDHTAFTFSNGVSCDVSEKLCRQNRYFGADGKRSGVVNRHFTKILFGN</sequence>
<gene>
    <name evidence="2" type="ORF">G8X54_004027</name>
</gene>
<reference evidence="2" key="2">
    <citation type="submission" date="2020-02" db="EMBL/GenBank/DDBJ databases">
        <authorList>
            <consortium name="NCBI Pathogen Detection Project"/>
        </authorList>
    </citation>
    <scope>NUCLEOTIDE SEQUENCE</scope>
    <source>
        <strain evidence="2">MA.CK_97/00006015</strain>
    </source>
</reference>
<protein>
    <recommendedName>
        <fullName evidence="3">Fels-1 Propage domain-containing protein</fullName>
    </recommendedName>
</protein>
<dbReference type="EMBL" id="DAAXZP010000020">
    <property type="protein sequence ID" value="HAG3254717.1"/>
    <property type="molecule type" value="Genomic_DNA"/>
</dbReference>
<feature type="signal peptide" evidence="1">
    <location>
        <begin position="1"/>
        <end position="17"/>
    </location>
</feature>
<keyword evidence="1" id="KW-0732">Signal</keyword>
<proteinExistence type="predicted"/>
<name>A0A761PI41_SALER</name>
<dbReference type="InterPro" id="IPR008617">
    <property type="entry name" value="Uncharacterised_YcgJ"/>
</dbReference>
<accession>A0A761PI41</accession>
<evidence type="ECO:0000256" key="1">
    <source>
        <dbReference type="SAM" id="SignalP"/>
    </source>
</evidence>
<dbReference type="Pfam" id="PF05666">
    <property type="entry name" value="YcgJ"/>
    <property type="match status" value="1"/>
</dbReference>